<feature type="signal peptide" evidence="1">
    <location>
        <begin position="1"/>
        <end position="22"/>
    </location>
</feature>
<dbReference type="PROSITE" id="PS51257">
    <property type="entry name" value="PROKAR_LIPOPROTEIN"/>
    <property type="match status" value="1"/>
</dbReference>
<comment type="caution">
    <text evidence="2">The sequence shown here is derived from an EMBL/GenBank/DDBJ whole genome shotgun (WGS) entry which is preliminary data.</text>
</comment>
<evidence type="ECO:0000313" key="3">
    <source>
        <dbReference type="Proteomes" id="UP000183760"/>
    </source>
</evidence>
<reference evidence="2 3" key="1">
    <citation type="submission" date="2016-10" db="EMBL/GenBank/DDBJ databases">
        <authorList>
            <person name="Varghese N."/>
            <person name="Submissions S."/>
        </authorList>
    </citation>
    <scope>NUCLEOTIDE SEQUENCE [LARGE SCALE GENOMIC DNA]</scope>
    <source>
        <strain evidence="2 3">DSM 16525</strain>
    </source>
</reference>
<feature type="chain" id="PRO_5045463725" description="Lipoprotein" evidence="1">
    <location>
        <begin position="23"/>
        <end position="92"/>
    </location>
</feature>
<sequence length="92" mass="9883">MRSGNMLGVLLMAAGFMVGCGGAEPLEETQAELDTRQDLRPFCGPSAYTVTYYSDATLTTPVGATVCECYATAWVIGRTTAFAVTEYEYSCE</sequence>
<dbReference type="EMBL" id="FOIB01000004">
    <property type="protein sequence ID" value="SEU07530.1"/>
    <property type="molecule type" value="Genomic_DNA"/>
</dbReference>
<evidence type="ECO:0000256" key="1">
    <source>
        <dbReference type="SAM" id="SignalP"/>
    </source>
</evidence>
<protein>
    <recommendedName>
        <fullName evidence="4">Lipoprotein</fullName>
    </recommendedName>
</protein>
<proteinExistence type="predicted"/>
<name>A0ABY1CJM1_MYXFU</name>
<evidence type="ECO:0008006" key="4">
    <source>
        <dbReference type="Google" id="ProtNLM"/>
    </source>
</evidence>
<dbReference type="Proteomes" id="UP000183760">
    <property type="component" value="Unassembled WGS sequence"/>
</dbReference>
<organism evidence="2 3">
    <name type="scientific">Myxococcus fulvus</name>
    <dbReference type="NCBI Taxonomy" id="33"/>
    <lineage>
        <taxon>Bacteria</taxon>
        <taxon>Pseudomonadati</taxon>
        <taxon>Myxococcota</taxon>
        <taxon>Myxococcia</taxon>
        <taxon>Myxococcales</taxon>
        <taxon>Cystobacterineae</taxon>
        <taxon>Myxococcaceae</taxon>
        <taxon>Myxococcus</taxon>
    </lineage>
</organism>
<accession>A0ABY1CJM1</accession>
<keyword evidence="3" id="KW-1185">Reference proteome</keyword>
<dbReference type="RefSeq" id="WP_046716733.1">
    <property type="nucleotide sequence ID" value="NZ_BJXR01000017.1"/>
</dbReference>
<keyword evidence="1" id="KW-0732">Signal</keyword>
<evidence type="ECO:0000313" key="2">
    <source>
        <dbReference type="EMBL" id="SEU07530.1"/>
    </source>
</evidence>
<gene>
    <name evidence="2" type="ORF">SAMN05443572_104741</name>
</gene>